<proteinExistence type="predicted"/>
<evidence type="ECO:0000256" key="4">
    <source>
        <dbReference type="SAM" id="MobiDB-lite"/>
    </source>
</evidence>
<protein>
    <submittedName>
        <fullName evidence="6">2-dehydro-3-deoxyglucarate aldolase</fullName>
    </submittedName>
</protein>
<dbReference type="AlphaFoldDB" id="A0A6I3M8X0"/>
<dbReference type="Gene3D" id="3.20.20.60">
    <property type="entry name" value="Phosphoenolpyruvate-binding domains"/>
    <property type="match status" value="1"/>
</dbReference>
<comment type="catalytic activity">
    <reaction evidence="3">
        <text>D-glyceraldehyde + pyruvate = 2-dehydro-3-deoxy-L-galactonate</text>
        <dbReference type="Rhea" id="RHEA:80055"/>
        <dbReference type="ChEBI" id="CHEBI:15361"/>
        <dbReference type="ChEBI" id="CHEBI:17378"/>
        <dbReference type="ChEBI" id="CHEBI:75545"/>
    </reaction>
</comment>
<sequence length="300" mass="30390">MPIRLTLPPTFAARIDEADRPQVGMWVCSGSPLVAEIAAGSGLDWVLIDGEHSPNGLESILAQLQAVAAYPVSPVVRVPYGDTVVIKQFLDLGVQNLLVPMVDSAEQAAGIVRAVRYPTSGVRGVGSSLARASRWNRVENYLADAASTISLLVQIESAAAVASVEAIAATPGVDGLFVGPADLAASMGHLGQQSHPQVVEAVLASIRAGVAAGVPVGVNAFVPADAERYLDAGASFVAVGADVALLARASEALADRFIGTDGAADASGDADSAHRATGSADGRDPSATGTSAGTGERPSY</sequence>
<dbReference type="InterPro" id="IPR050251">
    <property type="entry name" value="HpcH-HpaI_aldolase"/>
</dbReference>
<dbReference type="GO" id="GO:0046872">
    <property type="term" value="F:metal ion binding"/>
    <property type="evidence" value="ECO:0007669"/>
    <property type="project" value="UniProtKB-KW"/>
</dbReference>
<dbReference type="PANTHER" id="PTHR30502:SF4">
    <property type="entry name" value="5-KETO-4-DEOXY-D-GLUCARATE ALDOLASE"/>
    <property type="match status" value="1"/>
</dbReference>
<keyword evidence="1" id="KW-0479">Metal-binding</keyword>
<evidence type="ECO:0000256" key="3">
    <source>
        <dbReference type="ARBA" id="ARBA00045074"/>
    </source>
</evidence>
<evidence type="ECO:0000313" key="6">
    <source>
        <dbReference type="EMBL" id="MTH69675.1"/>
    </source>
</evidence>
<feature type="region of interest" description="Disordered" evidence="4">
    <location>
        <begin position="262"/>
        <end position="300"/>
    </location>
</feature>
<dbReference type="Proteomes" id="UP000433071">
    <property type="component" value="Unassembled WGS sequence"/>
</dbReference>
<organism evidence="6 7">
    <name type="scientific">Agromyces bracchium</name>
    <dbReference type="NCBI Taxonomy" id="88376"/>
    <lineage>
        <taxon>Bacteria</taxon>
        <taxon>Bacillati</taxon>
        <taxon>Actinomycetota</taxon>
        <taxon>Actinomycetes</taxon>
        <taxon>Micrococcales</taxon>
        <taxon>Microbacteriaceae</taxon>
        <taxon>Agromyces</taxon>
    </lineage>
</organism>
<feature type="domain" description="HpcH/HpaI aldolase/citrate lyase" evidence="5">
    <location>
        <begin position="22"/>
        <end position="248"/>
    </location>
</feature>
<dbReference type="SUPFAM" id="SSF51621">
    <property type="entry name" value="Phosphoenolpyruvate/pyruvate domain"/>
    <property type="match status" value="1"/>
</dbReference>
<dbReference type="InterPro" id="IPR005000">
    <property type="entry name" value="Aldolase/citrate-lyase_domain"/>
</dbReference>
<keyword evidence="7" id="KW-1185">Reference proteome</keyword>
<dbReference type="FunFam" id="3.20.20.60:FF:000004">
    <property type="entry name" value="5-keto-4-deoxy-D-glucarate aldolase"/>
    <property type="match status" value="1"/>
</dbReference>
<comment type="caution">
    <text evidence="6">The sequence shown here is derived from an EMBL/GenBank/DDBJ whole genome shotgun (WGS) entry which is preliminary data.</text>
</comment>
<keyword evidence="2" id="KW-0456">Lyase</keyword>
<dbReference type="InterPro" id="IPR040442">
    <property type="entry name" value="Pyrv_kinase-like_dom_sf"/>
</dbReference>
<dbReference type="GO" id="GO:0005737">
    <property type="term" value="C:cytoplasm"/>
    <property type="evidence" value="ECO:0007669"/>
    <property type="project" value="TreeGrafter"/>
</dbReference>
<dbReference type="EMBL" id="WMLB01000033">
    <property type="protein sequence ID" value="MTH69675.1"/>
    <property type="molecule type" value="Genomic_DNA"/>
</dbReference>
<evidence type="ECO:0000259" key="5">
    <source>
        <dbReference type="Pfam" id="PF03328"/>
    </source>
</evidence>
<evidence type="ECO:0000256" key="1">
    <source>
        <dbReference type="ARBA" id="ARBA00022723"/>
    </source>
</evidence>
<reference evidence="6 7" key="1">
    <citation type="submission" date="2019-11" db="EMBL/GenBank/DDBJ databases">
        <title>Agromyces kandeliae sp. nov., isolated from mangrove soil.</title>
        <authorList>
            <person name="Wang R."/>
        </authorList>
    </citation>
    <scope>NUCLEOTIDE SEQUENCE [LARGE SCALE GENOMIC DNA]</scope>
    <source>
        <strain evidence="6 7">JCM 11433</strain>
    </source>
</reference>
<gene>
    <name evidence="6" type="ORF">GJ743_14995</name>
</gene>
<dbReference type="PANTHER" id="PTHR30502">
    <property type="entry name" value="2-KETO-3-DEOXY-L-RHAMNONATE ALDOLASE"/>
    <property type="match status" value="1"/>
</dbReference>
<accession>A0A6I3M8X0</accession>
<evidence type="ECO:0000313" key="7">
    <source>
        <dbReference type="Proteomes" id="UP000433071"/>
    </source>
</evidence>
<dbReference type="GO" id="GO:0016832">
    <property type="term" value="F:aldehyde-lyase activity"/>
    <property type="evidence" value="ECO:0007669"/>
    <property type="project" value="UniProtKB-ARBA"/>
</dbReference>
<dbReference type="RefSeq" id="WP_328289238.1">
    <property type="nucleotide sequence ID" value="NZ_BAAAIB010000002.1"/>
</dbReference>
<dbReference type="Pfam" id="PF03328">
    <property type="entry name" value="HpcH_HpaI"/>
    <property type="match status" value="1"/>
</dbReference>
<dbReference type="InterPro" id="IPR015813">
    <property type="entry name" value="Pyrv/PenolPyrv_kinase-like_dom"/>
</dbReference>
<evidence type="ECO:0000256" key="2">
    <source>
        <dbReference type="ARBA" id="ARBA00023239"/>
    </source>
</evidence>
<name>A0A6I3M8X0_9MICO</name>